<dbReference type="Pfam" id="PF04389">
    <property type="entry name" value="Peptidase_M28"/>
    <property type="match status" value="1"/>
</dbReference>
<keyword evidence="12 14" id="KW-0862">Zinc</keyword>
<comment type="similarity">
    <text evidence="4">Belongs to the peptidase M28 family. M28A subfamily.</text>
</comment>
<dbReference type="SUPFAM" id="SSF53187">
    <property type="entry name" value="Zn-dependent exopeptidases"/>
    <property type="match status" value="1"/>
</dbReference>
<comment type="subunit">
    <text evidence="5">Monomer.</text>
</comment>
<proteinExistence type="inferred from homology"/>
<accession>W3VLF9</accession>
<dbReference type="HOGENOM" id="CLU_024336_0_0_1"/>
<evidence type="ECO:0000256" key="7">
    <source>
        <dbReference type="ARBA" id="ARBA00022525"/>
    </source>
</evidence>
<evidence type="ECO:0000313" key="18">
    <source>
        <dbReference type="Proteomes" id="UP000019462"/>
    </source>
</evidence>
<dbReference type="InterPro" id="IPR045175">
    <property type="entry name" value="M28_fam"/>
</dbReference>
<dbReference type="Pfam" id="PF02225">
    <property type="entry name" value="PA"/>
    <property type="match status" value="1"/>
</dbReference>
<keyword evidence="10 14" id="KW-0732">Signal</keyword>
<dbReference type="CDD" id="cd02130">
    <property type="entry name" value="PA_ScAPY_like"/>
    <property type="match status" value="1"/>
</dbReference>
<evidence type="ECO:0000256" key="10">
    <source>
        <dbReference type="ARBA" id="ARBA00022729"/>
    </source>
</evidence>
<dbReference type="AlphaFoldDB" id="W3VLF9"/>
<evidence type="ECO:0000259" key="15">
    <source>
        <dbReference type="Pfam" id="PF02225"/>
    </source>
</evidence>
<keyword evidence="11 14" id="KW-0378">Hydrolase</keyword>
<dbReference type="Gene3D" id="3.50.30.30">
    <property type="match status" value="1"/>
</dbReference>
<dbReference type="OrthoDB" id="10013407at2759"/>
<keyword evidence="18" id="KW-1185">Reference proteome</keyword>
<comment type="subcellular location">
    <subcellularLocation>
        <location evidence="2">Secreted</location>
    </subcellularLocation>
</comment>
<evidence type="ECO:0000256" key="8">
    <source>
        <dbReference type="ARBA" id="ARBA00022670"/>
    </source>
</evidence>
<evidence type="ECO:0000256" key="11">
    <source>
        <dbReference type="ARBA" id="ARBA00022801"/>
    </source>
</evidence>
<dbReference type="SUPFAM" id="SSF52025">
    <property type="entry name" value="PA domain"/>
    <property type="match status" value="1"/>
</dbReference>
<feature type="chain" id="PRO_5005150157" description="Peptide hydrolase" evidence="14">
    <location>
        <begin position="25"/>
        <end position="526"/>
    </location>
</feature>
<dbReference type="InterPro" id="IPR046450">
    <property type="entry name" value="PA_dom_sf"/>
</dbReference>
<feature type="domain" description="PA" evidence="15">
    <location>
        <begin position="156"/>
        <end position="242"/>
    </location>
</feature>
<evidence type="ECO:0000256" key="14">
    <source>
        <dbReference type="RuleBase" id="RU361240"/>
    </source>
</evidence>
<dbReference type="InterPro" id="IPR041756">
    <property type="entry name" value="M28_SGAP-like"/>
</dbReference>
<comment type="caution">
    <text evidence="17">The sequence shown here is derived from an EMBL/GenBank/DDBJ whole genome shotgun (WGS) entry which is preliminary data.</text>
</comment>
<keyword evidence="13" id="KW-0325">Glycoprotein</keyword>
<evidence type="ECO:0000256" key="2">
    <source>
        <dbReference type="ARBA" id="ARBA00004613"/>
    </source>
</evidence>
<evidence type="ECO:0000256" key="5">
    <source>
        <dbReference type="ARBA" id="ARBA00011245"/>
    </source>
</evidence>
<dbReference type="EMBL" id="AWNI01000015">
    <property type="protein sequence ID" value="ETS61586.1"/>
    <property type="molecule type" value="Genomic_DNA"/>
</dbReference>
<comment type="similarity">
    <text evidence="3">Belongs to the peptidase M28 family. M28B subfamily.</text>
</comment>
<sequence length="526" mass="56070">MLKFSLLQLTTLALVLLGSQEAFAAPGKKRPVEAVSFFQQAVAMLNRSLTTVLLLQQQKRLRNDVKRKDLLDGAKRLQEIAYATTERNRVFGSPGHKATVEYIQSELRKAGDYYDVYLQPFTATYAEHSAEVAIDNKAVESNTFTYSPNGEFNDLELVPVNNLGCDQADFPASVEGKIALIKRGTCAFGIKVARAGTAKAAAVLIYNNAPGDVSGTLGSAGPTPEGPFVPVAGVDQETGDALAARLAAGEKVTADMKLEGVIEDRTTHNVIAESRGGSKDQVLMLGAHSDSVTAGPGINDNGSGSVALLTVAKNLAKYSVNNAVRFAWWSAEEYGLLGAEHYVGELSQEQKDQIRIYLNFDMIASPNYVLSVHDGDGSTFNTTGPAGSAQAEAMFFDFFKNVAKKPLIEGPFDGRSDYGPFLDAGIAAGGLDTGAEGLKTEEEAKLFGGEAGIAYDPNYHAAGDTIDNLAMEAFEVNTKAISHAVALYSTSFDSLGPRAKVAANRRDVVKKVDHSNHRCGGDLALL</sequence>
<evidence type="ECO:0000256" key="13">
    <source>
        <dbReference type="ARBA" id="ARBA00023180"/>
    </source>
</evidence>
<dbReference type="PANTHER" id="PTHR12147">
    <property type="entry name" value="METALLOPEPTIDASE M28 FAMILY MEMBER"/>
    <property type="match status" value="1"/>
</dbReference>
<dbReference type="GO" id="GO:0046872">
    <property type="term" value="F:metal ion binding"/>
    <property type="evidence" value="ECO:0007669"/>
    <property type="project" value="UniProtKB-KW"/>
</dbReference>
<comment type="cofactor">
    <cofactor evidence="1">
        <name>Zn(2+)</name>
        <dbReference type="ChEBI" id="CHEBI:29105"/>
    </cofactor>
</comment>
<dbReference type="GO" id="GO:0006508">
    <property type="term" value="P:proteolysis"/>
    <property type="evidence" value="ECO:0007669"/>
    <property type="project" value="UniProtKB-KW"/>
</dbReference>
<evidence type="ECO:0000256" key="4">
    <source>
        <dbReference type="ARBA" id="ARBA00005957"/>
    </source>
</evidence>
<evidence type="ECO:0000256" key="9">
    <source>
        <dbReference type="ARBA" id="ARBA00022723"/>
    </source>
</evidence>
<dbReference type="FunFam" id="3.50.30.30:FF:000030">
    <property type="entry name" value="Peptide hydrolase"/>
    <property type="match status" value="1"/>
</dbReference>
<protein>
    <recommendedName>
        <fullName evidence="14">Peptide hydrolase</fullName>
        <ecNumber evidence="14">3.4.-.-</ecNumber>
    </recommendedName>
</protein>
<dbReference type="GO" id="GO:0008235">
    <property type="term" value="F:metalloexopeptidase activity"/>
    <property type="evidence" value="ECO:0007669"/>
    <property type="project" value="InterPro"/>
</dbReference>
<dbReference type="GO" id="GO:0004177">
    <property type="term" value="F:aminopeptidase activity"/>
    <property type="evidence" value="ECO:0007669"/>
    <property type="project" value="UniProtKB-KW"/>
</dbReference>
<feature type="domain" description="Peptidase M28" evidence="16">
    <location>
        <begin position="269"/>
        <end position="484"/>
    </location>
</feature>
<name>W3VLF9_MOEAP</name>
<dbReference type="EC" id="3.4.-.-" evidence="14"/>
<keyword evidence="8 14" id="KW-0645">Protease</keyword>
<reference evidence="17 18" key="1">
    <citation type="journal article" date="2014" name="Genome Announc.">
        <title>Genome sequence of the basidiomycetous fungus Pseudozyma aphidis DSM70725, an efficient producer of biosurfactant mannosylerythritol lipids.</title>
        <authorList>
            <person name="Lorenz S."/>
            <person name="Guenther M."/>
            <person name="Grumaz C."/>
            <person name="Rupp S."/>
            <person name="Zibek S."/>
            <person name="Sohn K."/>
        </authorList>
    </citation>
    <scope>NUCLEOTIDE SEQUENCE [LARGE SCALE GENOMIC DNA]</scope>
    <source>
        <strain evidence="18">ATCC 32657 / CBS 517.83 / DSM 70725 / JCM 10318 / NBRC 10182 / NRRL Y-7954 / St-0401</strain>
    </source>
</reference>
<evidence type="ECO:0000256" key="12">
    <source>
        <dbReference type="ARBA" id="ARBA00022833"/>
    </source>
</evidence>
<dbReference type="GO" id="GO:0005576">
    <property type="term" value="C:extracellular region"/>
    <property type="evidence" value="ECO:0007669"/>
    <property type="project" value="UniProtKB-SubCell"/>
</dbReference>
<dbReference type="Gene3D" id="3.40.630.10">
    <property type="entry name" value="Zn peptidases"/>
    <property type="match status" value="1"/>
</dbReference>
<organism evidence="17 18">
    <name type="scientific">Moesziomyces aphidis</name>
    <name type="common">Pseudozyma aphidis</name>
    <dbReference type="NCBI Taxonomy" id="84754"/>
    <lineage>
        <taxon>Eukaryota</taxon>
        <taxon>Fungi</taxon>
        <taxon>Dikarya</taxon>
        <taxon>Basidiomycota</taxon>
        <taxon>Ustilaginomycotina</taxon>
        <taxon>Ustilaginomycetes</taxon>
        <taxon>Ustilaginales</taxon>
        <taxon>Ustilaginaceae</taxon>
        <taxon>Moesziomyces</taxon>
    </lineage>
</organism>
<dbReference type="Proteomes" id="UP000019462">
    <property type="component" value="Unassembled WGS sequence"/>
</dbReference>
<dbReference type="InterPro" id="IPR003137">
    <property type="entry name" value="PA_domain"/>
</dbReference>
<feature type="signal peptide" evidence="14">
    <location>
        <begin position="1"/>
        <end position="24"/>
    </location>
</feature>
<dbReference type="InterPro" id="IPR007484">
    <property type="entry name" value="Peptidase_M28"/>
</dbReference>
<keyword evidence="9 14" id="KW-0479">Metal-binding</keyword>
<evidence type="ECO:0000259" key="16">
    <source>
        <dbReference type="Pfam" id="PF04389"/>
    </source>
</evidence>
<keyword evidence="7" id="KW-0964">Secreted</keyword>
<evidence type="ECO:0000313" key="17">
    <source>
        <dbReference type="EMBL" id="ETS61586.1"/>
    </source>
</evidence>
<keyword evidence="6" id="KW-0031">Aminopeptidase</keyword>
<evidence type="ECO:0000256" key="1">
    <source>
        <dbReference type="ARBA" id="ARBA00001947"/>
    </source>
</evidence>
<evidence type="ECO:0000256" key="3">
    <source>
        <dbReference type="ARBA" id="ARBA00005634"/>
    </source>
</evidence>
<dbReference type="PANTHER" id="PTHR12147:SF26">
    <property type="entry name" value="PEPTIDASE M28 DOMAIN-CONTAINING PROTEIN"/>
    <property type="match status" value="1"/>
</dbReference>
<dbReference type="FunFam" id="3.40.630.10:FF:000054">
    <property type="entry name" value="Peptide hydrolase"/>
    <property type="match status" value="1"/>
</dbReference>
<dbReference type="CDD" id="cd03876">
    <property type="entry name" value="M28_SGAP_like"/>
    <property type="match status" value="1"/>
</dbReference>
<gene>
    <name evidence="17" type="ORF">PaG_04341</name>
</gene>
<evidence type="ECO:0000256" key="6">
    <source>
        <dbReference type="ARBA" id="ARBA00022438"/>
    </source>
</evidence>